<feature type="transmembrane region" description="Helical" evidence="6">
    <location>
        <begin position="162"/>
        <end position="182"/>
    </location>
</feature>
<comment type="subcellular location">
    <subcellularLocation>
        <location evidence="1">Membrane</location>
        <topology evidence="1">Multi-pass membrane protein</topology>
    </subcellularLocation>
</comment>
<keyword evidence="3 6" id="KW-0812">Transmembrane</keyword>
<dbReference type="PANTHER" id="PTHR32322:SF2">
    <property type="entry name" value="EAMA DOMAIN-CONTAINING PROTEIN"/>
    <property type="match status" value="1"/>
</dbReference>
<reference evidence="8 9" key="1">
    <citation type="submission" date="2024-03" db="EMBL/GenBank/DDBJ databases">
        <title>Novel Streptomyces species of biotechnological and ecological value are a feature of Machair soil.</title>
        <authorList>
            <person name="Prole J.R."/>
            <person name="Goodfellow M."/>
            <person name="Allenby N."/>
            <person name="Ward A.C."/>
        </authorList>
    </citation>
    <scope>NUCLEOTIDE SEQUENCE [LARGE SCALE GENOMIC DNA]</scope>
    <source>
        <strain evidence="8 9">MS1.HAVA.3</strain>
    </source>
</reference>
<evidence type="ECO:0000256" key="5">
    <source>
        <dbReference type="ARBA" id="ARBA00023136"/>
    </source>
</evidence>
<dbReference type="Pfam" id="PF00892">
    <property type="entry name" value="EamA"/>
    <property type="match status" value="2"/>
</dbReference>
<feature type="transmembrane region" description="Helical" evidence="6">
    <location>
        <begin position="194"/>
        <end position="213"/>
    </location>
</feature>
<feature type="transmembrane region" description="Helical" evidence="6">
    <location>
        <begin position="138"/>
        <end position="156"/>
    </location>
</feature>
<dbReference type="SUPFAM" id="SSF103481">
    <property type="entry name" value="Multidrug resistance efflux transporter EmrE"/>
    <property type="match status" value="2"/>
</dbReference>
<accession>A0ABU8UBH5</accession>
<evidence type="ECO:0000256" key="6">
    <source>
        <dbReference type="SAM" id="Phobius"/>
    </source>
</evidence>
<feature type="domain" description="EamA" evidence="7">
    <location>
        <begin position="164"/>
        <end position="294"/>
    </location>
</feature>
<dbReference type="PANTHER" id="PTHR32322">
    <property type="entry name" value="INNER MEMBRANE TRANSPORTER"/>
    <property type="match status" value="1"/>
</dbReference>
<feature type="transmembrane region" description="Helical" evidence="6">
    <location>
        <begin position="108"/>
        <end position="126"/>
    </location>
</feature>
<feature type="transmembrane region" description="Helical" evidence="6">
    <location>
        <begin position="53"/>
        <end position="72"/>
    </location>
</feature>
<evidence type="ECO:0000256" key="3">
    <source>
        <dbReference type="ARBA" id="ARBA00022692"/>
    </source>
</evidence>
<evidence type="ECO:0000256" key="2">
    <source>
        <dbReference type="ARBA" id="ARBA00007362"/>
    </source>
</evidence>
<evidence type="ECO:0000256" key="1">
    <source>
        <dbReference type="ARBA" id="ARBA00004141"/>
    </source>
</evidence>
<evidence type="ECO:0000313" key="9">
    <source>
        <dbReference type="Proteomes" id="UP001382904"/>
    </source>
</evidence>
<feature type="transmembrane region" description="Helical" evidence="6">
    <location>
        <begin position="255"/>
        <end position="273"/>
    </location>
</feature>
<evidence type="ECO:0000256" key="4">
    <source>
        <dbReference type="ARBA" id="ARBA00022989"/>
    </source>
</evidence>
<evidence type="ECO:0000313" key="8">
    <source>
        <dbReference type="EMBL" id="MEJ8644664.1"/>
    </source>
</evidence>
<proteinExistence type="inferred from homology"/>
<name>A0ABU8UBH5_9ACTN</name>
<dbReference type="InterPro" id="IPR050638">
    <property type="entry name" value="AA-Vitamin_Transporters"/>
</dbReference>
<feature type="domain" description="EamA" evidence="7">
    <location>
        <begin position="20"/>
        <end position="152"/>
    </location>
</feature>
<feature type="transmembrane region" description="Helical" evidence="6">
    <location>
        <begin position="279"/>
        <end position="298"/>
    </location>
</feature>
<dbReference type="Proteomes" id="UP001382904">
    <property type="component" value="Unassembled WGS sequence"/>
</dbReference>
<dbReference type="InterPro" id="IPR000620">
    <property type="entry name" value="EamA_dom"/>
</dbReference>
<sequence>MERSGGTGERSSDGGTGERSGLTAFVCCCLSGGGNAVGVRFSNRELDPLWGAAVRFGAAALVLLAVMALMRLRPPRGRALAGAVLYGVLNFGVTFALAYYALVRVHAGLGQTVLALVPLAALLLVVAQRQERFRMSALAGTLVAAAGVALASRAPLQADVPLLSLLAVLGAVVSLAEAAVLVHRLPPVHPVTMNAVGMTAGAALLFAGSFAAGDTWRLPRLAATWWALAYMVLVGSVLTFVLYLVVVRRWGASRASYVFVVIPVITILLSAWLDDEELTAGLLLGAPLVLLGVHLGALRPGRKPPPKA</sequence>
<evidence type="ECO:0000259" key="7">
    <source>
        <dbReference type="Pfam" id="PF00892"/>
    </source>
</evidence>
<feature type="transmembrane region" description="Helical" evidence="6">
    <location>
        <begin position="225"/>
        <end position="246"/>
    </location>
</feature>
<gene>
    <name evidence="8" type="ORF">WKI68_31965</name>
</gene>
<keyword evidence="5 6" id="KW-0472">Membrane</keyword>
<dbReference type="InterPro" id="IPR037185">
    <property type="entry name" value="EmrE-like"/>
</dbReference>
<protein>
    <submittedName>
        <fullName evidence="8">DMT family transporter</fullName>
    </submittedName>
</protein>
<keyword evidence="4 6" id="KW-1133">Transmembrane helix</keyword>
<keyword evidence="9" id="KW-1185">Reference proteome</keyword>
<dbReference type="EMBL" id="JBBKAM010000002">
    <property type="protein sequence ID" value="MEJ8644664.1"/>
    <property type="molecule type" value="Genomic_DNA"/>
</dbReference>
<feature type="transmembrane region" description="Helical" evidence="6">
    <location>
        <begin position="79"/>
        <end position="102"/>
    </location>
</feature>
<organism evidence="8 9">
    <name type="scientific">Streptomyces caledonius</name>
    <dbReference type="NCBI Taxonomy" id="3134107"/>
    <lineage>
        <taxon>Bacteria</taxon>
        <taxon>Bacillati</taxon>
        <taxon>Actinomycetota</taxon>
        <taxon>Actinomycetes</taxon>
        <taxon>Kitasatosporales</taxon>
        <taxon>Streptomycetaceae</taxon>
        <taxon>Streptomyces</taxon>
    </lineage>
</organism>
<comment type="caution">
    <text evidence="8">The sequence shown here is derived from an EMBL/GenBank/DDBJ whole genome shotgun (WGS) entry which is preliminary data.</text>
</comment>
<feature type="transmembrane region" description="Helical" evidence="6">
    <location>
        <begin position="21"/>
        <end position="41"/>
    </location>
</feature>
<comment type="similarity">
    <text evidence="2">Belongs to the EamA transporter family.</text>
</comment>